<dbReference type="Gene3D" id="2.60.120.620">
    <property type="entry name" value="q2cbj1_9rhob like domain"/>
    <property type="match status" value="1"/>
</dbReference>
<dbReference type="InterPro" id="IPR045054">
    <property type="entry name" value="P4HA-like"/>
</dbReference>
<gene>
    <name evidence="9" type="primary">LOC115622885</name>
</gene>
<dbReference type="GO" id="GO:0031418">
    <property type="term" value="F:L-ascorbic acid binding"/>
    <property type="evidence" value="ECO:0007669"/>
    <property type="project" value="UniProtKB-KW"/>
</dbReference>
<evidence type="ECO:0000259" key="7">
    <source>
        <dbReference type="SMART" id="SM00702"/>
    </source>
</evidence>
<evidence type="ECO:0000256" key="5">
    <source>
        <dbReference type="ARBA" id="ARBA00023002"/>
    </source>
</evidence>
<dbReference type="InterPro" id="IPR011990">
    <property type="entry name" value="TPR-like_helical_dom_sf"/>
</dbReference>
<dbReference type="GO" id="GO:0004656">
    <property type="term" value="F:procollagen-proline 4-dioxygenase activity"/>
    <property type="evidence" value="ECO:0007669"/>
    <property type="project" value="InterPro"/>
</dbReference>
<feature type="domain" description="Prolyl 4-hydroxylase alpha subunit" evidence="7">
    <location>
        <begin position="291"/>
        <end position="455"/>
    </location>
</feature>
<dbReference type="Gene3D" id="6.10.140.1460">
    <property type="match status" value="1"/>
</dbReference>
<evidence type="ECO:0000256" key="4">
    <source>
        <dbReference type="ARBA" id="ARBA00022964"/>
    </source>
</evidence>
<proteinExistence type="predicted"/>
<dbReference type="OrthoDB" id="420380at2759"/>
<evidence type="ECO:0000256" key="6">
    <source>
        <dbReference type="ARBA" id="ARBA00023004"/>
    </source>
</evidence>
<keyword evidence="2" id="KW-0479">Metal-binding</keyword>
<dbReference type="PANTHER" id="PTHR10869:SF244">
    <property type="entry name" value="PROLYL 4-HYDROXYLASE SUBUNIT ALPHA-2"/>
    <property type="match status" value="1"/>
</dbReference>
<evidence type="ECO:0000256" key="2">
    <source>
        <dbReference type="ARBA" id="ARBA00022723"/>
    </source>
</evidence>
<dbReference type="RefSeq" id="XP_030372844.1">
    <property type="nucleotide sequence ID" value="XM_030516984.1"/>
</dbReference>
<dbReference type="GO" id="GO:0005783">
    <property type="term" value="C:endoplasmic reticulum"/>
    <property type="evidence" value="ECO:0007669"/>
    <property type="project" value="InterPro"/>
</dbReference>
<evidence type="ECO:0000313" key="9">
    <source>
        <dbReference type="RefSeq" id="XP_030372844.1"/>
    </source>
</evidence>
<dbReference type="Proteomes" id="UP000504634">
    <property type="component" value="Unplaced"/>
</dbReference>
<dbReference type="GeneID" id="115622885"/>
<protein>
    <submittedName>
        <fullName evidence="9">Prolyl 4-hydroxylase subunit alpha-2-like</fullName>
    </submittedName>
</protein>
<evidence type="ECO:0000256" key="3">
    <source>
        <dbReference type="ARBA" id="ARBA00022896"/>
    </source>
</evidence>
<evidence type="ECO:0000256" key="1">
    <source>
        <dbReference type="ARBA" id="ARBA00001961"/>
    </source>
</evidence>
<comment type="cofactor">
    <cofactor evidence="1">
        <name>L-ascorbate</name>
        <dbReference type="ChEBI" id="CHEBI:38290"/>
    </cofactor>
</comment>
<keyword evidence="4" id="KW-0223">Dioxygenase</keyword>
<dbReference type="InterPro" id="IPR013547">
    <property type="entry name" value="P4H_N"/>
</dbReference>
<keyword evidence="6" id="KW-0408">Iron</keyword>
<keyword evidence="3" id="KW-0847">Vitamin C</keyword>
<dbReference type="SMART" id="SM00702">
    <property type="entry name" value="P4Hc"/>
    <property type="match status" value="1"/>
</dbReference>
<sequence>MSVAGMKPLLEMETVLIAELAKYGNSLKQKIDTIESFLSETRSKQAQWQKDREQYVSNPLNGFALIRRLHEDWSFMELFMKTPLGSSEQQTMNEVLEDAPTIDDMHDALTSMQRIQESYDLKASDMANGVLGGVQSQFQLNALDCWMIGSFWYAHNKYYQSSKWLEMAIEQFIITRDIEPYERIYDLNEALLYKNYARTLIKRGQSRTALNAIQKVADSNVDLWLLRRELEESDSVYDFESRYVKSPATIIEKGCRGQLPLNPKLKCHYQTSTNFFLKLAPFKVEMLSLDPYVAFYHDVIYDSEIAHFKALHPSSLRSADPFRQSGGNTDQTLKYAWVEDVNTLNVRIGDMTGLDVEHDTGLRVSNYGLGGHFGLKADNLPENEIEKALGDRLTTTTFFLTDVQQGGAIVIPHIPTSIFPKRGSSVVWHNLDNALNRQKGIEHVSCPHSINGYTDGPKCLKNPASNAITNEGKMLSNNV</sequence>
<accession>A0A6J2T9Z0</accession>
<dbReference type="GO" id="GO:0005506">
    <property type="term" value="F:iron ion binding"/>
    <property type="evidence" value="ECO:0007669"/>
    <property type="project" value="InterPro"/>
</dbReference>
<name>A0A6J2T9Z0_DROLE</name>
<keyword evidence="5" id="KW-0560">Oxidoreductase</keyword>
<organism evidence="8 9">
    <name type="scientific">Drosophila lebanonensis</name>
    <name type="common">Fruit fly</name>
    <name type="synonym">Scaptodrosophila lebanonensis</name>
    <dbReference type="NCBI Taxonomy" id="7225"/>
    <lineage>
        <taxon>Eukaryota</taxon>
        <taxon>Metazoa</taxon>
        <taxon>Ecdysozoa</taxon>
        <taxon>Arthropoda</taxon>
        <taxon>Hexapoda</taxon>
        <taxon>Insecta</taxon>
        <taxon>Pterygota</taxon>
        <taxon>Neoptera</taxon>
        <taxon>Endopterygota</taxon>
        <taxon>Diptera</taxon>
        <taxon>Brachycera</taxon>
        <taxon>Muscomorpha</taxon>
        <taxon>Ephydroidea</taxon>
        <taxon>Drosophilidae</taxon>
        <taxon>Scaptodrosophila</taxon>
    </lineage>
</organism>
<dbReference type="PANTHER" id="PTHR10869">
    <property type="entry name" value="PROLYL 4-HYDROXYLASE ALPHA SUBUNIT"/>
    <property type="match status" value="1"/>
</dbReference>
<keyword evidence="8" id="KW-1185">Reference proteome</keyword>
<reference evidence="9" key="1">
    <citation type="submission" date="2025-08" db="UniProtKB">
        <authorList>
            <consortium name="RefSeq"/>
        </authorList>
    </citation>
    <scope>IDENTIFICATION</scope>
    <source>
        <strain evidence="9">11010-0011.00</strain>
        <tissue evidence="9">Whole body</tissue>
    </source>
</reference>
<dbReference type="InterPro" id="IPR006620">
    <property type="entry name" value="Pro_4_hyd_alph"/>
</dbReference>
<dbReference type="Pfam" id="PF08336">
    <property type="entry name" value="P4Ha_N"/>
    <property type="match status" value="1"/>
</dbReference>
<dbReference type="AlphaFoldDB" id="A0A6J2T9Z0"/>
<dbReference type="Gene3D" id="1.25.40.10">
    <property type="entry name" value="Tetratricopeptide repeat domain"/>
    <property type="match status" value="1"/>
</dbReference>
<evidence type="ECO:0000313" key="8">
    <source>
        <dbReference type="Proteomes" id="UP000504634"/>
    </source>
</evidence>